<gene>
    <name evidence="5" type="ORF">TrCOL_g13263</name>
</gene>
<dbReference type="Pfam" id="PF00202">
    <property type="entry name" value="Aminotran_3"/>
    <property type="match status" value="1"/>
</dbReference>
<evidence type="ECO:0000256" key="1">
    <source>
        <dbReference type="ARBA" id="ARBA00008954"/>
    </source>
</evidence>
<comment type="similarity">
    <text evidence="1 3">Belongs to the class-III pyridoxal-phosphate-dependent aminotransferase family.</text>
</comment>
<evidence type="ECO:0000313" key="6">
    <source>
        <dbReference type="Proteomes" id="UP001165065"/>
    </source>
</evidence>
<dbReference type="GO" id="GO:0008483">
    <property type="term" value="F:transaminase activity"/>
    <property type="evidence" value="ECO:0007669"/>
    <property type="project" value="InterPro"/>
</dbReference>
<dbReference type="PANTHER" id="PTHR43094">
    <property type="entry name" value="AMINOTRANSFERASE"/>
    <property type="match status" value="1"/>
</dbReference>
<dbReference type="InterPro" id="IPR015424">
    <property type="entry name" value="PyrdxlP-dep_Trfase"/>
</dbReference>
<evidence type="ECO:0000313" key="5">
    <source>
        <dbReference type="EMBL" id="GMI31973.1"/>
    </source>
</evidence>
<dbReference type="InterPro" id="IPR015421">
    <property type="entry name" value="PyrdxlP-dep_Trfase_major"/>
</dbReference>
<keyword evidence="2 3" id="KW-0663">Pyridoxal phosphate</keyword>
<sequence length="493" mass="53773">MSAVPTSVGRAATRGSYAWKKTLPTLKPRSNAAPTTMQGIDPSHNQPMGSWSNEQIGASVKENVMLTWAPSKMKNNLPIITHGEGVYLWDSNGKKYLDWTSQAVCTNGGHTVSENIKSAVAEQLDRTPFVYGGMAMCEVRARLSNIISSVLPEGLTGCAFPSSGSEANEAAITMARRYTGKTKIINWYRSYHGGTTNSLEATGDFRRWYIQPPPGFVKAHNPNPYFFEFAGATEEEKTEMSLLMLEEQILYEGADHVACIMLESIPGAAGVLTLPEGYMQGVRALCDKYGILLHLDEVMVGFGRTGNMWGFQHYDGVVPDIVTSAKGLSSSITPISMVAVSDKMMEFFEENPMGWGSTFQAHPVAMAAAYANIKEMLSNDVIGHVQEMAPIFEAHMKECASSHPSIKQYRAAGLFGALDIVSPDGTQPHHFNAPRTEATAAYAKAFNEVGLIGLFRPPVIHIAPPLIINEAEIKEGFEKQHQALDVLDKALGY</sequence>
<dbReference type="SUPFAM" id="SSF53383">
    <property type="entry name" value="PLP-dependent transferases"/>
    <property type="match status" value="1"/>
</dbReference>
<dbReference type="Gene3D" id="3.90.1150.10">
    <property type="entry name" value="Aspartate Aminotransferase, domain 1"/>
    <property type="match status" value="1"/>
</dbReference>
<comment type="caution">
    <text evidence="5">The sequence shown here is derived from an EMBL/GenBank/DDBJ whole genome shotgun (WGS) entry which is preliminary data.</text>
</comment>
<evidence type="ECO:0000256" key="4">
    <source>
        <dbReference type="SAM" id="MobiDB-lite"/>
    </source>
</evidence>
<dbReference type="InterPro" id="IPR049704">
    <property type="entry name" value="Aminotrans_3_PPA_site"/>
</dbReference>
<dbReference type="InterPro" id="IPR015422">
    <property type="entry name" value="PyrdxlP-dep_Trfase_small"/>
</dbReference>
<dbReference type="CDD" id="cd00610">
    <property type="entry name" value="OAT_like"/>
    <property type="match status" value="1"/>
</dbReference>
<proteinExistence type="inferred from homology"/>
<dbReference type="Gene3D" id="3.40.640.10">
    <property type="entry name" value="Type I PLP-dependent aspartate aminotransferase-like (Major domain)"/>
    <property type="match status" value="1"/>
</dbReference>
<feature type="region of interest" description="Disordered" evidence="4">
    <location>
        <begin position="19"/>
        <end position="47"/>
    </location>
</feature>
<dbReference type="InterPro" id="IPR005814">
    <property type="entry name" value="Aminotrans_3"/>
</dbReference>
<feature type="compositionally biased region" description="Polar residues" evidence="4">
    <location>
        <begin position="32"/>
        <end position="47"/>
    </location>
</feature>
<dbReference type="PANTHER" id="PTHR43094:SF1">
    <property type="entry name" value="AMINOTRANSFERASE CLASS-III"/>
    <property type="match status" value="1"/>
</dbReference>
<dbReference type="Proteomes" id="UP001165065">
    <property type="component" value="Unassembled WGS sequence"/>
</dbReference>
<reference evidence="6" key="1">
    <citation type="journal article" date="2023" name="Commun. Biol.">
        <title>Genome analysis of Parmales, the sister group of diatoms, reveals the evolutionary specialization of diatoms from phago-mixotrophs to photoautotrophs.</title>
        <authorList>
            <person name="Ban H."/>
            <person name="Sato S."/>
            <person name="Yoshikawa S."/>
            <person name="Yamada K."/>
            <person name="Nakamura Y."/>
            <person name="Ichinomiya M."/>
            <person name="Sato N."/>
            <person name="Blanc-Mathieu R."/>
            <person name="Endo H."/>
            <person name="Kuwata A."/>
            <person name="Ogata H."/>
        </authorList>
    </citation>
    <scope>NUCLEOTIDE SEQUENCE [LARGE SCALE GENOMIC DNA]</scope>
</reference>
<organism evidence="5 6">
    <name type="scientific">Triparma columacea</name>
    <dbReference type="NCBI Taxonomy" id="722753"/>
    <lineage>
        <taxon>Eukaryota</taxon>
        <taxon>Sar</taxon>
        <taxon>Stramenopiles</taxon>
        <taxon>Ochrophyta</taxon>
        <taxon>Bolidophyceae</taxon>
        <taxon>Parmales</taxon>
        <taxon>Triparmaceae</taxon>
        <taxon>Triparma</taxon>
    </lineage>
</organism>
<dbReference type="EMBL" id="BRYA01000761">
    <property type="protein sequence ID" value="GMI31973.1"/>
    <property type="molecule type" value="Genomic_DNA"/>
</dbReference>
<dbReference type="PROSITE" id="PS00600">
    <property type="entry name" value="AA_TRANSFER_CLASS_3"/>
    <property type="match status" value="1"/>
</dbReference>
<accession>A0A9W7G4L7</accession>
<evidence type="ECO:0000256" key="3">
    <source>
        <dbReference type="RuleBase" id="RU003560"/>
    </source>
</evidence>
<keyword evidence="6" id="KW-1185">Reference proteome</keyword>
<dbReference type="OrthoDB" id="5419315at2759"/>
<dbReference type="GO" id="GO:0030170">
    <property type="term" value="F:pyridoxal phosphate binding"/>
    <property type="evidence" value="ECO:0007669"/>
    <property type="project" value="InterPro"/>
</dbReference>
<dbReference type="GO" id="GO:0005829">
    <property type="term" value="C:cytosol"/>
    <property type="evidence" value="ECO:0007669"/>
    <property type="project" value="TreeGrafter"/>
</dbReference>
<evidence type="ECO:0000256" key="2">
    <source>
        <dbReference type="ARBA" id="ARBA00022898"/>
    </source>
</evidence>
<dbReference type="AlphaFoldDB" id="A0A9W7G4L7"/>
<protein>
    <submittedName>
        <fullName evidence="5">Uncharacterized protein</fullName>
    </submittedName>
</protein>
<name>A0A9W7G4L7_9STRA</name>